<evidence type="ECO:0000256" key="1">
    <source>
        <dbReference type="ARBA" id="ARBA00001947"/>
    </source>
</evidence>
<name>E2PYK5_STRCL</name>
<dbReference type="STRING" id="1901.BB341_22315"/>
<keyword evidence="3 17" id="KW-0121">Carboxypeptidase</keyword>
<keyword evidence="18" id="KW-1185">Reference proteome</keyword>
<dbReference type="FunFam" id="3.40.630.10:FF:000084">
    <property type="entry name" value="Carboxypeptidase B2"/>
    <property type="match status" value="1"/>
</dbReference>
<dbReference type="AlphaFoldDB" id="E2PYK5"/>
<sequence>MRPRLFLTRPGALMSLASVHCPGGHSGRRRASAPTDAGGYMKRRAGAILAAVSLVTTALAVAPTARAEQPGHDGGGGLSVWHAQVSRAQVPLVIAAGADGHELGSRVPERGSATVELHLTDRQAGELREQGVTVTEHRLSAAARDRVEAAGDGVFRPYGGARGLGQEILDTARAHPALTKAVSIGRTVKGQDILALKVSKGARSTRDGARPATLYLSNQHAREWITPEMTRRLMHHYLNGYGKDPRITRIVDTTELWFVLSANPDGYDHTFRGPVERQWRKNLRDHDGDGVIEPTDGVDLNRNFSYKWAYDNEGSSPDPGEETYRGPRPSSEPETRAMDAFMKRIGFEMGVNYHSAASLILYGVGWQVGTPSPDDVLHRALAGTPAKPAIPGYRPQIASDLYTTNGETDGHAANVNGTVTFTPEMSTCAGASRVDPDDAWEPADCASVFTFPDDEKLIRQEFEKNIPFALAVAETAKDRDRVSSPVGASAAPFTPDPFTVSYAAGADQPVSVVARKSLRDKRVRYRVDGGRTHSAPLTAWRGGETFGGEDNLVLDEYRAPVKGARTGASVRVWFTGKTARGTAVTSDSFTYRVAPRPRAATLVLAEEGGTAPARHPSVYTRALAANQRSGAVWDVATQGVPHPLGVLGHFRSVVWYTGAVTPSWPTTRAVRAYLNEGGRLVNAGERAGGGVSLGNGVSDDFAQYYQGASSRIPLTGVTSFRGAGGLAGASGPLGDAPGNPLDAAGVYTVTSHTLPPALFPRFRGAAAGDYPGVRLPFTPYEGQWYAAARHRGSSWQRLSRQFDLTGVTAADAPRLDLRLSAETENGYDHALIEAHTVGGDDWTTLPDRNGATGTAVPEECEAGFFAREHPFLQRYLTVSGSGCAPTGTSGSWNSITGSTNGWRATSFDLSAWAGKRVEISVAYVTDSVTGGHGVFLDDTRLVTRGGTAAAEGFETSLGAWSATESPAGSPAPQGWWTRSQELFPTAGAVTTRDTVLLGFGLEHLTDEGARARVLGRALGALKR</sequence>
<evidence type="ECO:0000256" key="4">
    <source>
        <dbReference type="ARBA" id="ARBA00022670"/>
    </source>
</evidence>
<evidence type="ECO:0000256" key="8">
    <source>
        <dbReference type="ARBA" id="ARBA00022833"/>
    </source>
</evidence>
<evidence type="ECO:0000256" key="6">
    <source>
        <dbReference type="ARBA" id="ARBA00022729"/>
    </source>
</evidence>
<keyword evidence="6" id="KW-0732">Signal</keyword>
<comment type="cofactor">
    <cofactor evidence="1">
        <name>Zn(2+)</name>
        <dbReference type="ChEBI" id="CHEBI:29105"/>
    </cofactor>
</comment>
<organism evidence="17 18">
    <name type="scientific">Streptomyces clavuligerus</name>
    <dbReference type="NCBI Taxonomy" id="1901"/>
    <lineage>
        <taxon>Bacteria</taxon>
        <taxon>Bacillati</taxon>
        <taxon>Actinomycetota</taxon>
        <taxon>Actinomycetes</taxon>
        <taxon>Kitasatosporales</taxon>
        <taxon>Streptomycetaceae</taxon>
        <taxon>Streptomyces</taxon>
    </lineage>
</organism>
<keyword evidence="9" id="KW-0482">Metalloprotease</keyword>
<evidence type="ECO:0000256" key="14">
    <source>
        <dbReference type="PROSITE-ProRule" id="PRU01379"/>
    </source>
</evidence>
<gene>
    <name evidence="17" type="ORF">SCLAV_1149</name>
</gene>
<dbReference type="SMART" id="SM00631">
    <property type="entry name" value="Zn_pept"/>
    <property type="match status" value="1"/>
</dbReference>
<dbReference type="PANTHER" id="PTHR11705">
    <property type="entry name" value="PROTEASE FAMILY M14 CARBOXYPEPTIDASE A,B"/>
    <property type="match status" value="1"/>
</dbReference>
<evidence type="ECO:0000256" key="15">
    <source>
        <dbReference type="SAM" id="MobiDB-lite"/>
    </source>
</evidence>
<dbReference type="GO" id="GO:0005615">
    <property type="term" value="C:extracellular space"/>
    <property type="evidence" value="ECO:0007669"/>
    <property type="project" value="TreeGrafter"/>
</dbReference>
<protein>
    <recommendedName>
        <fullName evidence="13">Zinc carboxypeptidase</fullName>
        <ecNumber evidence="12">3.4.17.18</ecNumber>
    </recommendedName>
</protein>
<feature type="region of interest" description="Disordered" evidence="15">
    <location>
        <begin position="311"/>
        <end position="334"/>
    </location>
</feature>
<dbReference type="GO" id="GO:0004181">
    <property type="term" value="F:metallocarboxypeptidase activity"/>
    <property type="evidence" value="ECO:0007669"/>
    <property type="project" value="InterPro"/>
</dbReference>
<dbReference type="eggNOG" id="COG4412">
    <property type="taxonomic scope" value="Bacteria"/>
</dbReference>
<evidence type="ECO:0000256" key="5">
    <source>
        <dbReference type="ARBA" id="ARBA00022723"/>
    </source>
</evidence>
<evidence type="ECO:0000256" key="13">
    <source>
        <dbReference type="ARBA" id="ARBA00074273"/>
    </source>
</evidence>
<dbReference type="EMBL" id="CM000913">
    <property type="protein sequence ID" value="EFG06227.1"/>
    <property type="molecule type" value="Genomic_DNA"/>
</dbReference>
<dbReference type="PANTHER" id="PTHR11705:SF143">
    <property type="entry name" value="SLL0236 PROTEIN"/>
    <property type="match status" value="1"/>
</dbReference>
<dbReference type="Proteomes" id="UP000002357">
    <property type="component" value="Chromosome"/>
</dbReference>
<accession>E2PYK5</accession>
<comment type="catalytic activity">
    <reaction evidence="10">
        <text>Releases a C-terminal residue, which may be hydrophobic or positively charged.</text>
        <dbReference type="EC" id="3.4.17.18"/>
    </reaction>
</comment>
<evidence type="ECO:0000313" key="17">
    <source>
        <dbReference type="EMBL" id="EFG06227.1"/>
    </source>
</evidence>
<keyword evidence="7" id="KW-0378">Hydrolase</keyword>
<evidence type="ECO:0000256" key="12">
    <source>
        <dbReference type="ARBA" id="ARBA00066554"/>
    </source>
</evidence>
<evidence type="ECO:0000256" key="2">
    <source>
        <dbReference type="ARBA" id="ARBA00005988"/>
    </source>
</evidence>
<evidence type="ECO:0000259" key="16">
    <source>
        <dbReference type="PROSITE" id="PS52035"/>
    </source>
</evidence>
<dbReference type="Pfam" id="PF00246">
    <property type="entry name" value="Peptidase_M14"/>
    <property type="match status" value="1"/>
</dbReference>
<dbReference type="EC" id="3.4.17.18" evidence="12"/>
<evidence type="ECO:0000256" key="9">
    <source>
        <dbReference type="ARBA" id="ARBA00023049"/>
    </source>
</evidence>
<reference evidence="17 18" key="1">
    <citation type="journal article" date="2010" name="Genome Biol. Evol.">
        <title>The sequence of a 1.8-mb bacterial linear plasmid reveals a rich evolutionary reservoir of secondary metabolic pathways.</title>
        <authorList>
            <person name="Medema M.H."/>
            <person name="Trefzer A."/>
            <person name="Kovalchuk A."/>
            <person name="van den Berg M."/>
            <person name="Mueller U."/>
            <person name="Heijne W."/>
            <person name="Wu L."/>
            <person name="Alam M.T."/>
            <person name="Ronning C.M."/>
            <person name="Nierman W.C."/>
            <person name="Bovenberg R.A.L."/>
            <person name="Breitling R."/>
            <person name="Takano E."/>
        </authorList>
    </citation>
    <scope>NUCLEOTIDE SEQUENCE [LARGE SCALE GENOMIC DNA]</scope>
    <source>
        <strain evidence="18">ATCC 27064 / DSM 738 / JCM 4710 / NBRC 13307 / NCIMB 12785 / NRRL 3585 / VKM Ac-602</strain>
    </source>
</reference>
<evidence type="ECO:0000256" key="10">
    <source>
        <dbReference type="ARBA" id="ARBA00050859"/>
    </source>
</evidence>
<dbReference type="Pfam" id="PF20773">
    <property type="entry name" value="InhA-like_MAM"/>
    <property type="match status" value="1"/>
</dbReference>
<dbReference type="SUPFAM" id="SSF53187">
    <property type="entry name" value="Zn-dependent exopeptidases"/>
    <property type="match status" value="1"/>
</dbReference>
<evidence type="ECO:0000256" key="11">
    <source>
        <dbReference type="ARBA" id="ARBA00055464"/>
    </source>
</evidence>
<dbReference type="PROSITE" id="PS52035">
    <property type="entry name" value="PEPTIDASE_M14"/>
    <property type="match status" value="1"/>
</dbReference>
<keyword evidence="8" id="KW-0862">Zinc</keyword>
<dbReference type="eggNOG" id="COG2866">
    <property type="taxonomic scope" value="Bacteria"/>
</dbReference>
<proteinExistence type="inferred from homology"/>
<evidence type="ECO:0000313" key="18">
    <source>
        <dbReference type="Proteomes" id="UP000002357"/>
    </source>
</evidence>
<dbReference type="InterPro" id="IPR033810">
    <property type="entry name" value="Carboxypeptidase_T"/>
</dbReference>
<keyword evidence="4" id="KW-0645">Protease</keyword>
<dbReference type="PRINTS" id="PR00765">
    <property type="entry name" value="CRBOXYPTASEA"/>
</dbReference>
<comment type="similarity">
    <text evidence="2 14">Belongs to the peptidase M14 family.</text>
</comment>
<evidence type="ECO:0000256" key="7">
    <source>
        <dbReference type="ARBA" id="ARBA00022801"/>
    </source>
</evidence>
<feature type="domain" description="Peptidase M14" evidence="16">
    <location>
        <begin position="156"/>
        <end position="476"/>
    </location>
</feature>
<dbReference type="CDD" id="cd03859">
    <property type="entry name" value="M14_CPT"/>
    <property type="match status" value="1"/>
</dbReference>
<dbReference type="GO" id="GO:0006508">
    <property type="term" value="P:proteolysis"/>
    <property type="evidence" value="ECO:0007669"/>
    <property type="project" value="UniProtKB-KW"/>
</dbReference>
<evidence type="ECO:0000256" key="3">
    <source>
        <dbReference type="ARBA" id="ARBA00022645"/>
    </source>
</evidence>
<comment type="function">
    <text evidence="11">Carboxypeptidase that possesses the specificities of both mammalian Cpase A and B. Thus shows broad substrate specificity, being able to cleave Cbz-Gly-Leu, Cbz-Gly-Val, Cbz-Gly-Phe, Cbz-Gly-Lys and Bz-Gly-Arg in vitro.</text>
</comment>
<keyword evidence="5" id="KW-0479">Metal-binding</keyword>
<dbReference type="InterPro" id="IPR000834">
    <property type="entry name" value="Peptidase_M14"/>
</dbReference>
<dbReference type="GO" id="GO:0008270">
    <property type="term" value="F:zinc ion binding"/>
    <property type="evidence" value="ECO:0007669"/>
    <property type="project" value="InterPro"/>
</dbReference>
<feature type="active site" description="Proton donor/acceptor" evidence="14">
    <location>
        <position position="424"/>
    </location>
</feature>
<dbReference type="Gene3D" id="3.40.630.10">
    <property type="entry name" value="Zn peptidases"/>
    <property type="match status" value="1"/>
</dbReference>